<keyword evidence="2" id="KW-1185">Reference proteome</keyword>
<name>A0ABS9IQI9_9ACTN</name>
<gene>
    <name evidence="1" type="ORF">L5G33_04940</name>
</gene>
<reference evidence="1 2" key="1">
    <citation type="submission" date="2022-01" db="EMBL/GenBank/DDBJ databases">
        <authorList>
            <person name="Huang Y."/>
        </authorList>
    </citation>
    <scope>NUCLEOTIDE SEQUENCE [LARGE SCALE GENOMIC DNA]</scope>
    <source>
        <strain evidence="1 2">HY366</strain>
    </source>
</reference>
<proteinExistence type="predicted"/>
<accession>A0ABS9IQI9</accession>
<comment type="caution">
    <text evidence="1">The sequence shown here is derived from an EMBL/GenBank/DDBJ whole genome shotgun (WGS) entry which is preliminary data.</text>
</comment>
<evidence type="ECO:0000313" key="2">
    <source>
        <dbReference type="Proteomes" id="UP001200110"/>
    </source>
</evidence>
<sequence>MSTLALVLRELHRSEHRLALDLDGVSHRHQADHDICYIAGDLAEWSREHLRAISDAAPSVGIDLESSPRTTALASGVAEPVSELFGHRPGPALVLLLDLRRLHQQAAGVAVDWQLLAQGAHATRSAGLVELAARCRPQTSRQLDWTSAMLKVLSPQALSG</sequence>
<organism evidence="1 2">
    <name type="scientific">Gordonia liuliyuniae</name>
    <dbReference type="NCBI Taxonomy" id="2911517"/>
    <lineage>
        <taxon>Bacteria</taxon>
        <taxon>Bacillati</taxon>
        <taxon>Actinomycetota</taxon>
        <taxon>Actinomycetes</taxon>
        <taxon>Mycobacteriales</taxon>
        <taxon>Gordoniaceae</taxon>
        <taxon>Gordonia</taxon>
    </lineage>
</organism>
<dbReference type="RefSeq" id="WP_236997040.1">
    <property type="nucleotide sequence ID" value="NZ_JAKKOR010000003.1"/>
</dbReference>
<protein>
    <submittedName>
        <fullName evidence="1">Uncharacterized protein</fullName>
    </submittedName>
</protein>
<evidence type="ECO:0000313" key="1">
    <source>
        <dbReference type="EMBL" id="MCF8587816.1"/>
    </source>
</evidence>
<dbReference type="Proteomes" id="UP001200110">
    <property type="component" value="Unassembled WGS sequence"/>
</dbReference>
<dbReference type="EMBL" id="JAKKOR010000003">
    <property type="protein sequence ID" value="MCF8587816.1"/>
    <property type="molecule type" value="Genomic_DNA"/>
</dbReference>